<reference evidence="2" key="1">
    <citation type="submission" date="2021-04" db="EMBL/GenBank/DDBJ databases">
        <title>Genomic sequence of Actinosynnema pretiosum subsp. pretiosum ATCC 31280 (C-14919).</title>
        <authorList>
            <person name="Bai L."/>
            <person name="Wang X."/>
            <person name="Xiao Y."/>
        </authorList>
    </citation>
    <scope>NUCLEOTIDE SEQUENCE</scope>
    <source>
        <strain evidence="2">ATCC 31280</strain>
    </source>
</reference>
<evidence type="ECO:0000313" key="2">
    <source>
        <dbReference type="EMBL" id="QUF04712.1"/>
    </source>
</evidence>
<feature type="region of interest" description="Disordered" evidence="1">
    <location>
        <begin position="1"/>
        <end position="31"/>
    </location>
</feature>
<dbReference type="EMBL" id="CP073249">
    <property type="protein sequence ID" value="QUF04712.1"/>
    <property type="molecule type" value="Genomic_DNA"/>
</dbReference>
<organism evidence="2 3">
    <name type="scientific">Actinosynnema pretiosum subsp. pretiosum</name>
    <dbReference type="NCBI Taxonomy" id="103721"/>
    <lineage>
        <taxon>Bacteria</taxon>
        <taxon>Bacillati</taxon>
        <taxon>Actinomycetota</taxon>
        <taxon>Actinomycetes</taxon>
        <taxon>Pseudonocardiales</taxon>
        <taxon>Pseudonocardiaceae</taxon>
        <taxon>Actinosynnema</taxon>
    </lineage>
</organism>
<dbReference type="Proteomes" id="UP000677152">
    <property type="component" value="Chromosome"/>
</dbReference>
<evidence type="ECO:0000313" key="3">
    <source>
        <dbReference type="Proteomes" id="UP000677152"/>
    </source>
</evidence>
<gene>
    <name evidence="2" type="ORF">KCV87_00775</name>
</gene>
<sequence>MPDRAAFQQLPPARRPSGVATAAAGTPSPRRACTCFHHDRGTANAGP</sequence>
<proteinExistence type="predicted"/>
<accession>A0AA45R4A4</accession>
<evidence type="ECO:0000256" key="1">
    <source>
        <dbReference type="SAM" id="MobiDB-lite"/>
    </source>
</evidence>
<name>A0AA45R4A4_9PSEU</name>
<protein>
    <submittedName>
        <fullName evidence="2">Uncharacterized protein</fullName>
    </submittedName>
</protein>
<dbReference type="AlphaFoldDB" id="A0AA45R4A4"/>